<name>A0A3M6TKI8_POCDA</name>
<feature type="region of interest" description="Disordered" evidence="1">
    <location>
        <begin position="92"/>
        <end position="114"/>
    </location>
</feature>
<feature type="region of interest" description="Disordered" evidence="1">
    <location>
        <begin position="277"/>
        <end position="305"/>
    </location>
</feature>
<evidence type="ECO:0000313" key="3">
    <source>
        <dbReference type="Proteomes" id="UP000275408"/>
    </source>
</evidence>
<protein>
    <recommendedName>
        <fullName evidence="4">Outer dense fiber protein 3</fullName>
    </recommendedName>
</protein>
<dbReference type="OrthoDB" id="429991at2759"/>
<organism evidence="2 3">
    <name type="scientific">Pocillopora damicornis</name>
    <name type="common">Cauliflower coral</name>
    <name type="synonym">Millepora damicornis</name>
    <dbReference type="NCBI Taxonomy" id="46731"/>
    <lineage>
        <taxon>Eukaryota</taxon>
        <taxon>Metazoa</taxon>
        <taxon>Cnidaria</taxon>
        <taxon>Anthozoa</taxon>
        <taxon>Hexacorallia</taxon>
        <taxon>Scleractinia</taxon>
        <taxon>Astrocoeniina</taxon>
        <taxon>Pocilloporidae</taxon>
        <taxon>Pocillopora</taxon>
    </lineage>
</organism>
<dbReference type="EMBL" id="RCHS01003431">
    <property type="protein sequence ID" value="RMX41915.1"/>
    <property type="molecule type" value="Genomic_DNA"/>
</dbReference>
<dbReference type="Proteomes" id="UP000275408">
    <property type="component" value="Unassembled WGS sequence"/>
</dbReference>
<dbReference type="GO" id="GO:0005856">
    <property type="term" value="C:cytoskeleton"/>
    <property type="evidence" value="ECO:0007669"/>
    <property type="project" value="TreeGrafter"/>
</dbReference>
<sequence>MPDSRDGQVVKLPQIAARERGPGPARYMLKSLCRSDSHDITKHRNPAYSLGPRLQPVKSFNSPGPCYLPAPGVTSVGPDGTPKWSMLGAASKTTKFNPPGPGRNDIWANKEDRDESQKEVEIGAKCRGPGPAKYLLPGTIGVEGHDIRKHRCPAFSFGQRHKEFSSSISPGPKYMFTAYVTRNGREAAPAFSLYSRTTDKVNLYTPGPGQYSPEKFHPPHERSEPSFTFGKRTKILFKDPTPSPNSYSLPPLIGPKGVNKASAPAYSLSGRSAIGGFSEDLKKTPGPGTYEVTHPNTSRKRMPAYTMNGRNYMPTDTTLKPGPGQHSPEKVGLHNLGLTVIRMKY</sequence>
<dbReference type="PANTHER" id="PTHR21580:SF28">
    <property type="entry name" value="BOREALIN N-TERMINAL DOMAIN-CONTAINING PROTEIN-RELATED"/>
    <property type="match status" value="1"/>
</dbReference>
<dbReference type="InterPro" id="IPR010736">
    <property type="entry name" value="SHIPPO-rpt"/>
</dbReference>
<accession>A0A3M6TKI8</accession>
<dbReference type="InterPro" id="IPR051291">
    <property type="entry name" value="CIMAP"/>
</dbReference>
<evidence type="ECO:0000256" key="1">
    <source>
        <dbReference type="SAM" id="MobiDB-lite"/>
    </source>
</evidence>
<evidence type="ECO:0008006" key="4">
    <source>
        <dbReference type="Google" id="ProtNLM"/>
    </source>
</evidence>
<comment type="caution">
    <text evidence="2">The sequence shown here is derived from an EMBL/GenBank/DDBJ whole genome shotgun (WGS) entry which is preliminary data.</text>
</comment>
<keyword evidence="3" id="KW-1185">Reference proteome</keyword>
<gene>
    <name evidence="2" type="ORF">pdam_00006681</name>
</gene>
<dbReference type="Pfam" id="PF07004">
    <property type="entry name" value="SHIPPO-rpt"/>
    <property type="match status" value="5"/>
</dbReference>
<proteinExistence type="predicted"/>
<reference evidence="2 3" key="1">
    <citation type="journal article" date="2018" name="Sci. Rep.">
        <title>Comparative analysis of the Pocillopora damicornis genome highlights role of immune system in coral evolution.</title>
        <authorList>
            <person name="Cunning R."/>
            <person name="Bay R.A."/>
            <person name="Gillette P."/>
            <person name="Baker A.C."/>
            <person name="Traylor-Knowles N."/>
        </authorList>
    </citation>
    <scope>NUCLEOTIDE SEQUENCE [LARGE SCALE GENOMIC DNA]</scope>
    <source>
        <strain evidence="2">RSMAS</strain>
        <tissue evidence="2">Whole animal</tissue>
    </source>
</reference>
<evidence type="ECO:0000313" key="2">
    <source>
        <dbReference type="EMBL" id="RMX41915.1"/>
    </source>
</evidence>
<dbReference type="AlphaFoldDB" id="A0A3M6TKI8"/>
<dbReference type="PANTHER" id="PTHR21580">
    <property type="entry name" value="SHIPPO-1-RELATED"/>
    <property type="match status" value="1"/>
</dbReference>